<comment type="cofactor">
    <cofactor evidence="1 14">
        <name>Ni(2+)</name>
        <dbReference type="ChEBI" id="CHEBI:49786"/>
    </cofactor>
</comment>
<protein>
    <recommendedName>
        <fullName evidence="10">Uptake hydrogenase large subunit</fullName>
        <ecNumber evidence="5">1.12.99.6</ecNumber>
    </recommendedName>
    <alternativeName>
        <fullName evidence="12">Hydrogenlyase</fullName>
    </alternativeName>
    <alternativeName>
        <fullName evidence="11">Membrane-bound hydrogenase large subunit</fullName>
    </alternativeName>
</protein>
<evidence type="ECO:0000256" key="1">
    <source>
        <dbReference type="ARBA" id="ARBA00001967"/>
    </source>
</evidence>
<evidence type="ECO:0000256" key="11">
    <source>
        <dbReference type="ARBA" id="ARBA00041237"/>
    </source>
</evidence>
<feature type="binding site" evidence="14">
    <location>
        <position position="576"/>
    </location>
    <ligand>
        <name>Fe cation</name>
        <dbReference type="ChEBI" id="CHEBI:24875"/>
    </ligand>
</feature>
<evidence type="ECO:0000256" key="2">
    <source>
        <dbReference type="ARBA" id="ARBA00004202"/>
    </source>
</evidence>
<evidence type="ECO:0000256" key="4">
    <source>
        <dbReference type="ARBA" id="ARBA00011771"/>
    </source>
</evidence>
<evidence type="ECO:0000256" key="8">
    <source>
        <dbReference type="ARBA" id="ARBA00023002"/>
    </source>
</evidence>
<comment type="subunit">
    <text evidence="4">Heterodimer of a large and a small subunit.</text>
</comment>
<dbReference type="GO" id="GO:0008901">
    <property type="term" value="F:ferredoxin hydrogenase activity"/>
    <property type="evidence" value="ECO:0007669"/>
    <property type="project" value="InterPro"/>
</dbReference>
<evidence type="ECO:0000256" key="6">
    <source>
        <dbReference type="ARBA" id="ARBA00022596"/>
    </source>
</evidence>
<keyword evidence="14" id="KW-0408">Iron</keyword>
<dbReference type="Pfam" id="PF00374">
    <property type="entry name" value="NiFeSe_Hases"/>
    <property type="match status" value="1"/>
</dbReference>
<comment type="function">
    <text evidence="9">This enzyme recycles the H(2) produced by nitrogenase to increase the production of ATP and to protect nitrogenase against inhibition or damage by O(2) under carbon- or phosphate-limited conditions.</text>
</comment>
<keyword evidence="14" id="KW-0460">Magnesium</keyword>
<evidence type="ECO:0000256" key="13">
    <source>
        <dbReference type="ARBA" id="ARBA00048757"/>
    </source>
</evidence>
<dbReference type="RefSeq" id="WP_200237351.1">
    <property type="nucleotide sequence ID" value="NZ_NRRY01000002.1"/>
</dbReference>
<sequence length="594" mass="64977">MSERVVVDPITRIEGHLRIEAEMNGQDIAKAYSSGTMVRGLEIILRGRDPRDAWAYAQRICGVCTLVHGIASVRSVEDALNYPIPPNAQLIRNLMIGAQYIHDHVMHFYHLHALDWVDVVSALSADPAATSQLAQQISAKTAADLGTSSWGKSSPGYFSDIQKRLKTFVDGGQLGIFANGYWGHPAYKLPPEANLMAVAHYLEALGWQREVAKLHAIFGGKNPHPNFIVGGVGSPIDLNSDSAINAKKLSQVQDLIKNMQAFVEQVYIPDTLAIAGFYKDWAQKGEGLGNFLCYGDLPYSGSSADSSDLSDLLFPRGAILNRDLSTIHPVDLHAEGEIQEFVAHAWYDYKDGKQAGLHPYDGETKLDYDDRGGPKPPYKQLNVDDGYSWLKSPRWNNNSVEVGPLARMLLLYADSSAPAHAQAKELVDYSLTTLGLPVEGLFSTLGRTAARTLESKIVADAMQTWYDALVANIRAGDTQTFNDALWEPSSWPKQARGAGYMEAPRGALGHWIVIENEKIANYQAVVPSTWNAGPRDPSGIPGAYEAALADNTQLHDAHQPLEILRTIHSFDPCIACAVHLSDPETGEAIEIKVS</sequence>
<keyword evidence="6 14" id="KW-0533">Nickel</keyword>
<dbReference type="InterPro" id="IPR001501">
    <property type="entry name" value="Ni-dep_hyd_lsu"/>
</dbReference>
<dbReference type="AlphaFoldDB" id="A0A9X0W5E5"/>
<dbReference type="InterPro" id="IPR050867">
    <property type="entry name" value="NiFe/NiFeSe_hydrgnase_LSU"/>
</dbReference>
<dbReference type="GO" id="GO:0033748">
    <property type="term" value="F:hydrogenase (acceptor) activity"/>
    <property type="evidence" value="ECO:0007669"/>
    <property type="project" value="UniProtKB-EC"/>
</dbReference>
<keyword evidence="17" id="KW-1185">Reference proteome</keyword>
<evidence type="ECO:0000256" key="15">
    <source>
        <dbReference type="RuleBase" id="RU003896"/>
    </source>
</evidence>
<feature type="binding site" evidence="14">
    <location>
        <position position="64"/>
    </location>
    <ligand>
        <name>Ni(2+)</name>
        <dbReference type="ChEBI" id="CHEBI:49786"/>
    </ligand>
</feature>
<reference evidence="16 17" key="1">
    <citation type="journal article" date="2020" name="Microorganisms">
        <title>Osmotic Adaptation and Compatible Solute Biosynthesis of Phototrophic Bacteria as Revealed from Genome Analyses.</title>
        <authorList>
            <person name="Imhoff J.F."/>
            <person name="Rahn T."/>
            <person name="Kunzel S."/>
            <person name="Keller A."/>
            <person name="Neulinger S.C."/>
        </authorList>
    </citation>
    <scope>NUCLEOTIDE SEQUENCE [LARGE SCALE GENOMIC DNA]</scope>
    <source>
        <strain evidence="16 17">DSM 25653</strain>
    </source>
</reference>
<dbReference type="GO" id="GO:0016151">
    <property type="term" value="F:nickel cation binding"/>
    <property type="evidence" value="ECO:0007669"/>
    <property type="project" value="InterPro"/>
</dbReference>
<feature type="binding site" evidence="14">
    <location>
        <position position="61"/>
    </location>
    <ligand>
        <name>Ni(2+)</name>
        <dbReference type="ChEBI" id="CHEBI:49786"/>
    </ligand>
</feature>
<evidence type="ECO:0000256" key="5">
    <source>
        <dbReference type="ARBA" id="ARBA00012082"/>
    </source>
</evidence>
<evidence type="ECO:0000256" key="7">
    <source>
        <dbReference type="ARBA" id="ARBA00022723"/>
    </source>
</evidence>
<dbReference type="GO" id="GO:0005886">
    <property type="term" value="C:plasma membrane"/>
    <property type="evidence" value="ECO:0007669"/>
    <property type="project" value="UniProtKB-SubCell"/>
</dbReference>
<dbReference type="InterPro" id="IPR018194">
    <property type="entry name" value="Ni-dep_hyd_lsu_Ni_BS"/>
</dbReference>
<evidence type="ECO:0000256" key="12">
    <source>
        <dbReference type="ARBA" id="ARBA00042683"/>
    </source>
</evidence>
<dbReference type="SUPFAM" id="SSF56762">
    <property type="entry name" value="HydB/Nqo4-like"/>
    <property type="match status" value="1"/>
</dbReference>
<dbReference type="PROSITE" id="PS00507">
    <property type="entry name" value="NI_HGENASE_L_1"/>
    <property type="match status" value="1"/>
</dbReference>
<dbReference type="EC" id="1.12.99.6" evidence="5"/>
<name>A0A9X0W5E5_9GAMM</name>
<evidence type="ECO:0000256" key="10">
    <source>
        <dbReference type="ARBA" id="ARBA00040803"/>
    </source>
</evidence>
<keyword evidence="7 14" id="KW-0479">Metal-binding</keyword>
<dbReference type="PANTHER" id="PTHR42958">
    <property type="entry name" value="HYDROGENASE-2 LARGE CHAIN"/>
    <property type="match status" value="1"/>
</dbReference>
<dbReference type="PROSITE" id="PS00508">
    <property type="entry name" value="NI_HGENASE_L_2"/>
    <property type="match status" value="1"/>
</dbReference>
<feature type="binding site" evidence="14">
    <location>
        <position position="42"/>
    </location>
    <ligand>
        <name>Mg(2+)</name>
        <dbReference type="ChEBI" id="CHEBI:18420"/>
    </ligand>
</feature>
<evidence type="ECO:0000313" key="17">
    <source>
        <dbReference type="Proteomes" id="UP001138768"/>
    </source>
</evidence>
<evidence type="ECO:0000256" key="3">
    <source>
        <dbReference type="ARBA" id="ARBA00009292"/>
    </source>
</evidence>
<dbReference type="EMBL" id="NRRY01000002">
    <property type="protein sequence ID" value="MBK1617149.1"/>
    <property type="molecule type" value="Genomic_DNA"/>
</dbReference>
<dbReference type="PANTHER" id="PTHR42958:SF2">
    <property type="entry name" value="UPTAKE HYDROGENASE LARGE SUBUNIT"/>
    <property type="match status" value="1"/>
</dbReference>
<accession>A0A9X0W5E5</accession>
<dbReference type="FunFam" id="1.10.645.10:FF:000002">
    <property type="entry name" value="Hydrogenase 2 large subunit"/>
    <property type="match status" value="1"/>
</dbReference>
<feature type="binding site" evidence="14">
    <location>
        <position position="579"/>
    </location>
    <ligand>
        <name>Mg(2+)</name>
        <dbReference type="ChEBI" id="CHEBI:18420"/>
    </ligand>
</feature>
<feature type="binding site" evidence="14">
    <location>
        <position position="573"/>
    </location>
    <ligand>
        <name>Ni(2+)</name>
        <dbReference type="ChEBI" id="CHEBI:49786"/>
    </ligand>
</feature>
<comment type="cofactor">
    <cofactor evidence="14">
        <name>Fe cation</name>
        <dbReference type="ChEBI" id="CHEBI:24875"/>
    </cofactor>
</comment>
<evidence type="ECO:0000256" key="9">
    <source>
        <dbReference type="ARBA" id="ARBA00037655"/>
    </source>
</evidence>
<comment type="similarity">
    <text evidence="3 15">Belongs to the [NiFe]/[NiFeSe] hydrogenase large subunit family.</text>
</comment>
<organism evidence="16 17">
    <name type="scientific">Lamprobacter modestohalophilus</name>
    <dbReference type="NCBI Taxonomy" id="1064514"/>
    <lineage>
        <taxon>Bacteria</taxon>
        <taxon>Pseudomonadati</taxon>
        <taxon>Pseudomonadota</taxon>
        <taxon>Gammaproteobacteria</taxon>
        <taxon>Chromatiales</taxon>
        <taxon>Chromatiaceae</taxon>
        <taxon>Lamprobacter</taxon>
    </lineage>
</organism>
<feature type="binding site" evidence="14">
    <location>
        <position position="64"/>
    </location>
    <ligand>
        <name>Fe cation</name>
        <dbReference type="ChEBI" id="CHEBI:24875"/>
    </ligand>
</feature>
<keyword evidence="8 15" id="KW-0560">Oxidoreductase</keyword>
<gene>
    <name evidence="16" type="ORF">CKO42_01520</name>
</gene>
<dbReference type="InterPro" id="IPR029014">
    <property type="entry name" value="NiFe-Hase_large"/>
</dbReference>
<dbReference type="Gene3D" id="1.10.645.10">
    <property type="entry name" value="Cytochrome-c3 Hydrogenase, chain B"/>
    <property type="match status" value="1"/>
</dbReference>
<dbReference type="Proteomes" id="UP001138768">
    <property type="component" value="Unassembled WGS sequence"/>
</dbReference>
<comment type="subcellular location">
    <subcellularLocation>
        <location evidence="2">Cell membrane</location>
        <topology evidence="2">Peripheral membrane protein</topology>
    </subcellularLocation>
</comment>
<proteinExistence type="inferred from homology"/>
<evidence type="ECO:0000256" key="14">
    <source>
        <dbReference type="PIRSR" id="PIRSR601501-1"/>
    </source>
</evidence>
<evidence type="ECO:0000313" key="16">
    <source>
        <dbReference type="EMBL" id="MBK1617149.1"/>
    </source>
</evidence>
<comment type="catalytic activity">
    <reaction evidence="13">
        <text>H2 + A = AH2</text>
        <dbReference type="Rhea" id="RHEA:12116"/>
        <dbReference type="ChEBI" id="CHEBI:13193"/>
        <dbReference type="ChEBI" id="CHEBI:17499"/>
        <dbReference type="ChEBI" id="CHEBI:18276"/>
        <dbReference type="EC" id="1.12.99.6"/>
    </reaction>
</comment>
<comment type="caution">
    <text evidence="16">The sequence shown here is derived from an EMBL/GenBank/DDBJ whole genome shotgun (WGS) entry which is preliminary data.</text>
</comment>